<dbReference type="GO" id="GO:0033617">
    <property type="term" value="P:mitochondrial respiratory chain complex IV assembly"/>
    <property type="evidence" value="ECO:0007669"/>
    <property type="project" value="TreeGrafter"/>
</dbReference>
<feature type="region of interest" description="Disordered" evidence="1">
    <location>
        <begin position="191"/>
        <end position="237"/>
    </location>
</feature>
<dbReference type="PANTHER" id="PTHR40020:SF1">
    <property type="entry name" value="CYTOCHROME C OXIDASE ASSEMBLY FACTOR 2"/>
    <property type="match status" value="1"/>
</dbReference>
<dbReference type="GeneID" id="59290744"/>
<evidence type="ECO:0000256" key="1">
    <source>
        <dbReference type="SAM" id="MobiDB-lite"/>
    </source>
</evidence>
<keyword evidence="2" id="KW-0472">Membrane</keyword>
<feature type="region of interest" description="Disordered" evidence="1">
    <location>
        <begin position="149"/>
        <end position="173"/>
    </location>
</feature>
<dbReference type="OrthoDB" id="5410040at2759"/>
<gene>
    <name evidence="3" type="ORF">HO173_009092</name>
</gene>
<dbReference type="EMBL" id="JACCJC010000046">
    <property type="protein sequence ID" value="KAF6232653.1"/>
    <property type="molecule type" value="Genomic_DNA"/>
</dbReference>
<comment type="caution">
    <text evidence="3">The sequence shown here is derived from an EMBL/GenBank/DDBJ whole genome shotgun (WGS) entry which is preliminary data.</text>
</comment>
<organism evidence="3 4">
    <name type="scientific">Letharia columbiana</name>
    <dbReference type="NCBI Taxonomy" id="112416"/>
    <lineage>
        <taxon>Eukaryota</taxon>
        <taxon>Fungi</taxon>
        <taxon>Dikarya</taxon>
        <taxon>Ascomycota</taxon>
        <taxon>Pezizomycotina</taxon>
        <taxon>Lecanoromycetes</taxon>
        <taxon>OSLEUM clade</taxon>
        <taxon>Lecanoromycetidae</taxon>
        <taxon>Lecanorales</taxon>
        <taxon>Lecanorineae</taxon>
        <taxon>Parmeliaceae</taxon>
        <taxon>Letharia</taxon>
    </lineage>
</organism>
<dbReference type="RefSeq" id="XP_037162079.1">
    <property type="nucleotide sequence ID" value="XM_037310985.1"/>
</dbReference>
<evidence type="ECO:0000256" key="2">
    <source>
        <dbReference type="SAM" id="Phobius"/>
    </source>
</evidence>
<protein>
    <submittedName>
        <fullName evidence="3">Uncharacterized protein</fullName>
    </submittedName>
</protein>
<dbReference type="Proteomes" id="UP000578531">
    <property type="component" value="Unassembled WGS sequence"/>
</dbReference>
<name>A0A8H6FQ44_9LECA</name>
<keyword evidence="4" id="KW-1185">Reference proteome</keyword>
<evidence type="ECO:0000313" key="3">
    <source>
        <dbReference type="EMBL" id="KAF6232653.1"/>
    </source>
</evidence>
<keyword evidence="2" id="KW-1133">Transmembrane helix</keyword>
<reference evidence="3 4" key="1">
    <citation type="journal article" date="2020" name="Genomics">
        <title>Complete, high-quality genomes from long-read metagenomic sequencing of two wolf lichen thalli reveals enigmatic genome architecture.</title>
        <authorList>
            <person name="McKenzie S.K."/>
            <person name="Walston R.F."/>
            <person name="Allen J.L."/>
        </authorList>
    </citation>
    <scope>NUCLEOTIDE SEQUENCE [LARGE SCALE GENOMIC DNA]</scope>
    <source>
        <strain evidence="3">WasteWater2</strain>
    </source>
</reference>
<evidence type="ECO:0000313" key="4">
    <source>
        <dbReference type="Proteomes" id="UP000578531"/>
    </source>
</evidence>
<accession>A0A8H6FQ44</accession>
<dbReference type="GO" id="GO:0005759">
    <property type="term" value="C:mitochondrial matrix"/>
    <property type="evidence" value="ECO:0007669"/>
    <property type="project" value="TreeGrafter"/>
</dbReference>
<keyword evidence="2" id="KW-0812">Transmembrane</keyword>
<dbReference type="PANTHER" id="PTHR40020">
    <property type="entry name" value="CYTOCHROME C OXIDASE ASSEMBLY FACTOR 2"/>
    <property type="match status" value="1"/>
</dbReference>
<dbReference type="AlphaFoldDB" id="A0A8H6FQ44"/>
<feature type="transmembrane region" description="Helical" evidence="2">
    <location>
        <begin position="109"/>
        <end position="131"/>
    </location>
</feature>
<proteinExistence type="predicted"/>
<sequence length="237" mass="26690">MLDQSRGHWCRKHNRWSRGPLAQYIATSLSVLAPTEVKEAFIPSISINTSKPVTTGSQTEPMQIYHFLLCKDLVAGFSQWQQHELSVSALKPFSTPLAMTPHLHPRSRLTTSLFGTTLLISFLVVGMPHIIPCPAPRVKFADSEFEVMEDGRRRRRRRTTDAPIDGSAGADREKQMPLYISEEEKAIMRKKAHECPVPKPPGIIGRVFGYNGEDSGEEQSRPRVVTQKTSEVREDEP</sequence>